<sequence>MEDELIALLTTGEIEKAKSKFSNKKEDVEKALSFYNIDKHKISKESDEKVILAADGSVKDTITNWGLPIAYQKKIVQQSAVFLVGVPVKLIQESEGTDKAFELLTKLWNEMRQDSKNLEAATCLYSETECAKKFVPYRDADADPTDMSKSNSVRCIVLAKSKKDDLYVLFDEFGGMKAFARGYEVKTGNGTLVPHFDVETADNYYFSKKDDEGKWVTEVKKNLTKKINISYYTQEKWDSYLVDKIIERREYLSSKRANNNDAMGDPILVLEGDVESLPDKKELVKVVQIQPGGSASYLYPQMAVDLIKEEREDLEKLINYITDTVDLSTDALKSMGQDSGKALIMKFFPAELKAIFNRIYFREMLQREISILKAFMTNVIDTSSEMRAQCEKLVVTIEFSTPLPDDVSEIIEQLSTSTGGKPTLSQEEAAHLNPLVKNGKVNWQKLQQESVTTLDE</sequence>
<keyword evidence="2" id="KW-1185">Reference proteome</keyword>
<dbReference type="RefSeq" id="WP_177195298.1">
    <property type="nucleotide sequence ID" value="NZ_FOQO01000015.1"/>
</dbReference>
<reference evidence="1 2" key="1">
    <citation type="submission" date="2016-10" db="EMBL/GenBank/DDBJ databases">
        <authorList>
            <person name="de Groot N.N."/>
        </authorList>
    </citation>
    <scope>NUCLEOTIDE SEQUENCE [LARGE SCALE GENOMIC DNA]</scope>
    <source>
        <strain evidence="1 2">RK1</strain>
    </source>
</reference>
<evidence type="ECO:0000313" key="2">
    <source>
        <dbReference type="Proteomes" id="UP000198670"/>
    </source>
</evidence>
<accession>A0A1I3V1H9</accession>
<dbReference type="EMBL" id="FOQO01000015">
    <property type="protein sequence ID" value="SFJ89278.1"/>
    <property type="molecule type" value="Genomic_DNA"/>
</dbReference>
<dbReference type="AlphaFoldDB" id="A0A1I3V1H9"/>
<dbReference type="Proteomes" id="UP000198670">
    <property type="component" value="Unassembled WGS sequence"/>
</dbReference>
<evidence type="ECO:0000313" key="1">
    <source>
        <dbReference type="EMBL" id="SFJ89278.1"/>
    </source>
</evidence>
<dbReference type="Pfam" id="PF05133">
    <property type="entry name" value="SPP1_portal"/>
    <property type="match status" value="1"/>
</dbReference>
<dbReference type="STRING" id="1477437.SAMN05444682_115155"/>
<organism evidence="1 2">
    <name type="scientific">Parapedobacter indicus</name>
    <dbReference type="NCBI Taxonomy" id="1477437"/>
    <lineage>
        <taxon>Bacteria</taxon>
        <taxon>Pseudomonadati</taxon>
        <taxon>Bacteroidota</taxon>
        <taxon>Sphingobacteriia</taxon>
        <taxon>Sphingobacteriales</taxon>
        <taxon>Sphingobacteriaceae</taxon>
        <taxon>Parapedobacter</taxon>
    </lineage>
</organism>
<gene>
    <name evidence="1" type="ORF">SAMN05444682_115155</name>
</gene>
<dbReference type="InterPro" id="IPR021145">
    <property type="entry name" value="Portal_protein_SPP1_Gp6-like"/>
</dbReference>
<proteinExistence type="predicted"/>
<name>A0A1I3V1H9_9SPHI</name>
<protein>
    <submittedName>
        <fullName evidence="1">Phage portal protein, SPP1 family</fullName>
    </submittedName>
</protein>